<evidence type="ECO:0000313" key="3">
    <source>
        <dbReference type="EMBL" id="BBP87740.1"/>
    </source>
</evidence>
<dbReference type="InterPro" id="IPR007887">
    <property type="entry name" value="MecA_N"/>
</dbReference>
<dbReference type="AlphaFoldDB" id="A0A5S9M2C7"/>
<dbReference type="InterPro" id="IPR032710">
    <property type="entry name" value="NTF2-like_dom_sf"/>
</dbReference>
<sequence length="96" mass="11037">MKTSLGKLHKLSYKGILSEEDDKWKVDWKPNLIFPQMEKGDTIKVKSDPAVRGNIVDRKGRTLAETTGGNALGIIPRQARNRRRKRTQYQKNQPSF</sequence>
<dbReference type="GO" id="GO:0008658">
    <property type="term" value="F:penicillin binding"/>
    <property type="evidence" value="ECO:0007669"/>
    <property type="project" value="InterPro"/>
</dbReference>
<evidence type="ECO:0000256" key="1">
    <source>
        <dbReference type="SAM" id="MobiDB-lite"/>
    </source>
</evidence>
<dbReference type="SUPFAM" id="SSF54427">
    <property type="entry name" value="NTF2-like"/>
    <property type="match status" value="1"/>
</dbReference>
<protein>
    <recommendedName>
        <fullName evidence="2">NTF2-like N-terminal transpeptidase domain-containing protein</fullName>
    </recommendedName>
</protein>
<dbReference type="Gene3D" id="3.90.1310.10">
    <property type="entry name" value="Penicillin-binding protein 2a (Domain 2)"/>
    <property type="match status" value="1"/>
</dbReference>
<dbReference type="SUPFAM" id="SSF56519">
    <property type="entry name" value="Penicillin binding protein dimerisation domain"/>
    <property type="match status" value="1"/>
</dbReference>
<evidence type="ECO:0000313" key="4">
    <source>
        <dbReference type="Proteomes" id="UP000464658"/>
    </source>
</evidence>
<reference evidence="3 4" key="1">
    <citation type="submission" date="2019-12" db="EMBL/GenBank/DDBJ databases">
        <title>Full genome sequence of a Bacillus safensis strain isolated from commercially available natto in Indonesia.</title>
        <authorList>
            <person name="Yoshida M."/>
            <person name="Uomi M."/>
            <person name="Waturangi D."/>
            <person name="Ekaputri J.J."/>
            <person name="Setiamarga D.H.E."/>
        </authorList>
    </citation>
    <scope>NUCLEOTIDE SEQUENCE [LARGE SCALE GENOMIC DNA]</scope>
    <source>
        <strain evidence="3 4">IDN1</strain>
    </source>
</reference>
<name>A0A5S9M2C7_BACIA</name>
<dbReference type="EMBL" id="AP021906">
    <property type="protein sequence ID" value="BBP87740.1"/>
    <property type="molecule type" value="Genomic_DNA"/>
</dbReference>
<dbReference type="Pfam" id="PF05223">
    <property type="entry name" value="MecA_N"/>
    <property type="match status" value="1"/>
</dbReference>
<evidence type="ECO:0000259" key="2">
    <source>
        <dbReference type="Pfam" id="PF05223"/>
    </source>
</evidence>
<dbReference type="InterPro" id="IPR036138">
    <property type="entry name" value="PBP_dimer_sf"/>
</dbReference>
<dbReference type="GO" id="GO:0046677">
    <property type="term" value="P:response to antibiotic"/>
    <property type="evidence" value="ECO:0007669"/>
    <property type="project" value="InterPro"/>
</dbReference>
<organism evidence="3 4">
    <name type="scientific">Bacillus safensis</name>
    <dbReference type="NCBI Taxonomy" id="561879"/>
    <lineage>
        <taxon>Bacteria</taxon>
        <taxon>Bacillati</taxon>
        <taxon>Bacillota</taxon>
        <taxon>Bacilli</taxon>
        <taxon>Bacillales</taxon>
        <taxon>Bacillaceae</taxon>
        <taxon>Bacillus</taxon>
    </lineage>
</organism>
<accession>A0A5S9M2C7</accession>
<feature type="domain" description="NTF2-like N-terminal transpeptidase" evidence="2">
    <location>
        <begin position="1"/>
        <end position="41"/>
    </location>
</feature>
<proteinExistence type="predicted"/>
<dbReference type="Gene3D" id="3.10.450.100">
    <property type="entry name" value="NTF2-like, domain 1"/>
    <property type="match status" value="1"/>
</dbReference>
<gene>
    <name evidence="3" type="ORF">BsIDN1_13580</name>
</gene>
<feature type="compositionally biased region" description="Basic residues" evidence="1">
    <location>
        <begin position="79"/>
        <end position="88"/>
    </location>
</feature>
<dbReference type="Proteomes" id="UP000464658">
    <property type="component" value="Chromosome"/>
</dbReference>
<feature type="region of interest" description="Disordered" evidence="1">
    <location>
        <begin position="67"/>
        <end position="96"/>
    </location>
</feature>